<sequence length="381" mass="43577">MNVKKLTGKIHLWLGLVSGIIVFILGITGCIYVFIDEIKPLLYADKYFIQSPGRKGLPLSQTLQAAQDSYGADKPVSAVEIYNSEDRSLRFRAYKESGDPGIWYWDRKEYYESIFINPYSGQVIATENSEFEFFRIILYLHWSLLLSNEIGQPITGIATLIFVISLVTGLILWKPKNKSAARQRYWFRWKSTTKWRRKNYDLHNIPGFYSMAFMLIIGLTGMVFAFSWFDASVQWIANAGKSYPAKAPVFSDTSQSKIDLPIDVVFSSVRRKHPHAEGYHIYFPVSRQGVFNVLVRNGQTYNQVIEQYDQYTGKLLKTHYFTDKNPGEKLRGLNYEIHTGSILGLPGKILAFFASLIAASLPVSGLLIWRGRRKSAPKTLY</sequence>
<dbReference type="InterPro" id="IPR005625">
    <property type="entry name" value="PepSY-ass_TM"/>
</dbReference>
<dbReference type="PANTHER" id="PTHR34219:SF3">
    <property type="entry name" value="BLL7967 PROTEIN"/>
    <property type="match status" value="1"/>
</dbReference>
<dbReference type="OrthoDB" id="111691at2"/>
<name>A0A3D8YHR7_9BACT</name>
<keyword evidence="1" id="KW-0812">Transmembrane</keyword>
<dbReference type="RefSeq" id="WP_115828938.1">
    <property type="nucleotide sequence ID" value="NZ_QNUL01000001.1"/>
</dbReference>
<feature type="transmembrane region" description="Helical" evidence="1">
    <location>
        <begin position="150"/>
        <end position="173"/>
    </location>
</feature>
<organism evidence="2 3">
    <name type="scientific">Dyadobacter luteus</name>
    <dbReference type="NCBI Taxonomy" id="2259619"/>
    <lineage>
        <taxon>Bacteria</taxon>
        <taxon>Pseudomonadati</taxon>
        <taxon>Bacteroidota</taxon>
        <taxon>Cytophagia</taxon>
        <taxon>Cytophagales</taxon>
        <taxon>Spirosomataceae</taxon>
        <taxon>Dyadobacter</taxon>
    </lineage>
</organism>
<comment type="caution">
    <text evidence="2">The sequence shown here is derived from an EMBL/GenBank/DDBJ whole genome shotgun (WGS) entry which is preliminary data.</text>
</comment>
<dbReference type="PANTHER" id="PTHR34219">
    <property type="entry name" value="IRON-REGULATED INNER MEMBRANE PROTEIN-RELATED"/>
    <property type="match status" value="1"/>
</dbReference>
<reference evidence="2 3" key="1">
    <citation type="submission" date="2018-07" db="EMBL/GenBank/DDBJ databases">
        <title>Dyadobacter roseus sp. nov., isolated from rose rhizosphere soil.</title>
        <authorList>
            <person name="Chen L."/>
        </authorList>
    </citation>
    <scope>NUCLEOTIDE SEQUENCE [LARGE SCALE GENOMIC DNA]</scope>
    <source>
        <strain evidence="2 3">RS19</strain>
    </source>
</reference>
<feature type="transmembrane region" description="Helical" evidence="1">
    <location>
        <begin position="12"/>
        <end position="35"/>
    </location>
</feature>
<keyword evidence="1" id="KW-0472">Membrane</keyword>
<proteinExistence type="predicted"/>
<gene>
    <name evidence="2" type="ORF">DSL64_01925</name>
</gene>
<evidence type="ECO:0000256" key="1">
    <source>
        <dbReference type="SAM" id="Phobius"/>
    </source>
</evidence>
<feature type="transmembrane region" description="Helical" evidence="1">
    <location>
        <begin position="207"/>
        <end position="229"/>
    </location>
</feature>
<evidence type="ECO:0000313" key="3">
    <source>
        <dbReference type="Proteomes" id="UP000256373"/>
    </source>
</evidence>
<dbReference type="AlphaFoldDB" id="A0A3D8YHR7"/>
<keyword evidence="3" id="KW-1185">Reference proteome</keyword>
<accession>A0A3D8YHR7</accession>
<keyword evidence="1" id="KW-1133">Transmembrane helix</keyword>
<protein>
    <submittedName>
        <fullName evidence="2">PepSY domain-containing protein</fullName>
    </submittedName>
</protein>
<dbReference type="PROSITE" id="PS51257">
    <property type="entry name" value="PROKAR_LIPOPROTEIN"/>
    <property type="match status" value="1"/>
</dbReference>
<evidence type="ECO:0000313" key="2">
    <source>
        <dbReference type="EMBL" id="REA64332.1"/>
    </source>
</evidence>
<dbReference type="Proteomes" id="UP000256373">
    <property type="component" value="Unassembled WGS sequence"/>
</dbReference>
<dbReference type="Pfam" id="PF03929">
    <property type="entry name" value="PepSY_TM"/>
    <property type="match status" value="1"/>
</dbReference>
<feature type="transmembrane region" description="Helical" evidence="1">
    <location>
        <begin position="349"/>
        <end position="369"/>
    </location>
</feature>
<dbReference type="EMBL" id="QNUL01000001">
    <property type="protein sequence ID" value="REA64332.1"/>
    <property type="molecule type" value="Genomic_DNA"/>
</dbReference>